<dbReference type="AlphaFoldDB" id="K6W7R9"/>
<name>K6W7R9_9MICO</name>
<sequence>MNTRHDAAVRATIRGSSGRRYHLKTRTEQGSREWYVGSENGSWGSPFVNEPSARKWARQH</sequence>
<dbReference type="RefSeq" id="WP_006502629.1">
    <property type="nucleotide sequence ID" value="NZ_BAGZ01000008.1"/>
</dbReference>
<organism evidence="2 3">
    <name type="scientific">Austwickia chelonae NBRC 105200</name>
    <dbReference type="NCBI Taxonomy" id="1184607"/>
    <lineage>
        <taxon>Bacteria</taxon>
        <taxon>Bacillati</taxon>
        <taxon>Actinomycetota</taxon>
        <taxon>Actinomycetes</taxon>
        <taxon>Micrococcales</taxon>
        <taxon>Dermatophilaceae</taxon>
        <taxon>Austwickia</taxon>
    </lineage>
</organism>
<dbReference type="EMBL" id="BAGZ01000008">
    <property type="protein sequence ID" value="GAB77877.1"/>
    <property type="molecule type" value="Genomic_DNA"/>
</dbReference>
<accession>K6W7R9</accession>
<evidence type="ECO:0008006" key="4">
    <source>
        <dbReference type="Google" id="ProtNLM"/>
    </source>
</evidence>
<gene>
    <name evidence="2" type="ORF">AUCHE_08_01200</name>
</gene>
<reference evidence="2 3" key="1">
    <citation type="submission" date="2012-08" db="EMBL/GenBank/DDBJ databases">
        <title>Whole genome shotgun sequence of Austwickia chelonae NBRC 105200.</title>
        <authorList>
            <person name="Yoshida I."/>
            <person name="Hosoyama A."/>
            <person name="Tsuchikane K."/>
            <person name="Katsumata H."/>
            <person name="Ando Y."/>
            <person name="Ohji S."/>
            <person name="Hamada M."/>
            <person name="Tamura T."/>
            <person name="Yamazoe A."/>
            <person name="Yamazaki S."/>
            <person name="Fujita N."/>
        </authorList>
    </citation>
    <scope>NUCLEOTIDE SEQUENCE [LARGE SCALE GENOMIC DNA]</scope>
    <source>
        <strain evidence="2 3">NBRC 105200</strain>
    </source>
</reference>
<protein>
    <recommendedName>
        <fullName evidence="4">WGR domain-containing protein</fullName>
    </recommendedName>
</protein>
<keyword evidence="3" id="KW-1185">Reference proteome</keyword>
<evidence type="ECO:0000256" key="1">
    <source>
        <dbReference type="SAM" id="MobiDB-lite"/>
    </source>
</evidence>
<comment type="caution">
    <text evidence="2">The sequence shown here is derived from an EMBL/GenBank/DDBJ whole genome shotgun (WGS) entry which is preliminary data.</text>
</comment>
<evidence type="ECO:0000313" key="3">
    <source>
        <dbReference type="Proteomes" id="UP000008495"/>
    </source>
</evidence>
<feature type="region of interest" description="Disordered" evidence="1">
    <location>
        <begin position="38"/>
        <end position="60"/>
    </location>
</feature>
<proteinExistence type="predicted"/>
<evidence type="ECO:0000313" key="2">
    <source>
        <dbReference type="EMBL" id="GAB77877.1"/>
    </source>
</evidence>
<dbReference type="Proteomes" id="UP000008495">
    <property type="component" value="Unassembled WGS sequence"/>
</dbReference>
<dbReference type="OrthoDB" id="9858579at2"/>